<name>A0AAD5QKY7_PARTN</name>
<accession>A0AAD5QKY7</accession>
<evidence type="ECO:0000313" key="1">
    <source>
        <dbReference type="EMBL" id="KAJ1353304.1"/>
    </source>
</evidence>
<sequence>MEIKWCNDAKIDGRKECRVDPQHCTRPRGRPPTRWADVLAAKGRRVPAQALNFRIFKIVLSNNRYVAKRIGVMPLLENPYPQRSEECALGE</sequence>
<comment type="caution">
    <text evidence="1">The sequence shown here is derived from an EMBL/GenBank/DDBJ whole genome shotgun (WGS) entry which is preliminary data.</text>
</comment>
<gene>
    <name evidence="1" type="ORF">KIN20_009905</name>
</gene>
<evidence type="ECO:0000313" key="2">
    <source>
        <dbReference type="Proteomes" id="UP001196413"/>
    </source>
</evidence>
<reference evidence="1" key="1">
    <citation type="submission" date="2021-06" db="EMBL/GenBank/DDBJ databases">
        <title>Parelaphostrongylus tenuis whole genome reference sequence.</title>
        <authorList>
            <person name="Garwood T.J."/>
            <person name="Larsen P.A."/>
            <person name="Fountain-Jones N.M."/>
            <person name="Garbe J.R."/>
            <person name="Macchietto M.G."/>
            <person name="Kania S.A."/>
            <person name="Gerhold R.W."/>
            <person name="Richards J.E."/>
            <person name="Wolf T.M."/>
        </authorList>
    </citation>
    <scope>NUCLEOTIDE SEQUENCE</scope>
    <source>
        <strain evidence="1">MNPRO001-30</strain>
        <tissue evidence="1">Meninges</tissue>
    </source>
</reference>
<dbReference type="AlphaFoldDB" id="A0AAD5QKY7"/>
<protein>
    <submittedName>
        <fullName evidence="1">Uncharacterized protein</fullName>
    </submittedName>
</protein>
<dbReference type="EMBL" id="JAHQIW010001676">
    <property type="protein sequence ID" value="KAJ1353304.1"/>
    <property type="molecule type" value="Genomic_DNA"/>
</dbReference>
<keyword evidence="2" id="KW-1185">Reference proteome</keyword>
<proteinExistence type="predicted"/>
<organism evidence="1 2">
    <name type="scientific">Parelaphostrongylus tenuis</name>
    <name type="common">Meningeal worm</name>
    <dbReference type="NCBI Taxonomy" id="148309"/>
    <lineage>
        <taxon>Eukaryota</taxon>
        <taxon>Metazoa</taxon>
        <taxon>Ecdysozoa</taxon>
        <taxon>Nematoda</taxon>
        <taxon>Chromadorea</taxon>
        <taxon>Rhabditida</taxon>
        <taxon>Rhabditina</taxon>
        <taxon>Rhabditomorpha</taxon>
        <taxon>Strongyloidea</taxon>
        <taxon>Metastrongylidae</taxon>
        <taxon>Parelaphostrongylus</taxon>
    </lineage>
</organism>
<dbReference type="Proteomes" id="UP001196413">
    <property type="component" value="Unassembled WGS sequence"/>
</dbReference>